<reference evidence="1 2" key="1">
    <citation type="submission" date="2015-05" db="EMBL/GenBank/DDBJ databases">
        <title>A genomic and transcriptomic approach to investigate the blue pigment phenotype in Pseudomonas fluorescens.</title>
        <authorList>
            <person name="Andreani N.A."/>
            <person name="Cardazzo B."/>
        </authorList>
    </citation>
    <scope>NUCLEOTIDE SEQUENCE [LARGE SCALE GENOMIC DNA]</scope>
    <source>
        <strain evidence="1 2">Ps_22</strain>
    </source>
</reference>
<accession>A0A109LGU8</accession>
<sequence>MNSQRRRIRVKGARKSWEMAASIWVRSPMKCWICACMVLKAIVAWRISSGPSMSMGGARRSPPKRLAALAKRCNGLANCRVATQATSKVAINPRMMITAIRVGALRPQLRSGGMKDNQLPSSNCTSAT</sequence>
<dbReference type="AlphaFoldDB" id="A0A109LGU8"/>
<proteinExistence type="predicted"/>
<dbReference type="PATRIC" id="fig|294.194.peg.3082"/>
<protein>
    <submittedName>
        <fullName evidence="1">Uncharacterized protein</fullName>
    </submittedName>
</protein>
<evidence type="ECO:0000313" key="1">
    <source>
        <dbReference type="EMBL" id="KWV87485.1"/>
    </source>
</evidence>
<evidence type="ECO:0000313" key="2">
    <source>
        <dbReference type="Proteomes" id="UP000061348"/>
    </source>
</evidence>
<comment type="caution">
    <text evidence="1">The sequence shown here is derived from an EMBL/GenBank/DDBJ whole genome shotgun (WGS) entry which is preliminary data.</text>
</comment>
<dbReference type="Proteomes" id="UP000061348">
    <property type="component" value="Unassembled WGS sequence"/>
</dbReference>
<dbReference type="EMBL" id="LCYA01000077">
    <property type="protein sequence ID" value="KWV87485.1"/>
    <property type="molecule type" value="Genomic_DNA"/>
</dbReference>
<gene>
    <name evidence="1" type="ORF">PFLmoz3_02768</name>
</gene>
<name>A0A109LGU8_PSEFL</name>
<organism evidence="1 2">
    <name type="scientific">Pseudomonas fluorescens</name>
    <dbReference type="NCBI Taxonomy" id="294"/>
    <lineage>
        <taxon>Bacteria</taxon>
        <taxon>Pseudomonadati</taxon>
        <taxon>Pseudomonadota</taxon>
        <taxon>Gammaproteobacteria</taxon>
        <taxon>Pseudomonadales</taxon>
        <taxon>Pseudomonadaceae</taxon>
        <taxon>Pseudomonas</taxon>
    </lineage>
</organism>